<name>I7G8M0_MACFA</name>
<evidence type="ECO:0000313" key="1">
    <source>
        <dbReference type="EMBL" id="BAE91101.1"/>
    </source>
</evidence>
<reference evidence="1" key="1">
    <citation type="journal article" date="2007" name="PLoS Biol.">
        <title>Rate of evolution in brain-expressed genes in humans and other primates.</title>
        <authorList>
            <person name="Wang H.-Y."/>
            <person name="Chien H.-C."/>
            <person name="Osada N."/>
            <person name="Hashimoto K."/>
            <person name="Sugano S."/>
            <person name="Gojobori T."/>
            <person name="Chou C.-K."/>
            <person name="Tsai S.-F."/>
            <person name="Wu C.-I."/>
            <person name="Shen C.-K.J."/>
        </authorList>
    </citation>
    <scope>NUCLEOTIDE SEQUENCE</scope>
</reference>
<dbReference type="AlphaFoldDB" id="I7G8M0"/>
<sequence length="37" mass="4145">MPSWSGWLRQSKPCVSMVSSQMMRMLSGLSLISIKNS</sequence>
<organism evidence="1">
    <name type="scientific">Macaca fascicularis</name>
    <name type="common">Crab-eating macaque</name>
    <name type="synonym">Cynomolgus monkey</name>
    <dbReference type="NCBI Taxonomy" id="9541"/>
    <lineage>
        <taxon>Eukaryota</taxon>
        <taxon>Metazoa</taxon>
        <taxon>Chordata</taxon>
        <taxon>Craniata</taxon>
        <taxon>Vertebrata</taxon>
        <taxon>Euteleostomi</taxon>
        <taxon>Mammalia</taxon>
        <taxon>Eutheria</taxon>
        <taxon>Euarchontoglires</taxon>
        <taxon>Primates</taxon>
        <taxon>Haplorrhini</taxon>
        <taxon>Catarrhini</taxon>
        <taxon>Cercopithecidae</taxon>
        <taxon>Cercopithecinae</taxon>
        <taxon>Macaca</taxon>
    </lineage>
</organism>
<protein>
    <submittedName>
        <fullName evidence="1">Macaca fascicularis brain cDNA clone: QmoA-11920, similar to human bullous pemphigoid antigen 1, 230/240kDa (BPAG1),transcript variant 1, mRNA, RefSeq: NM_183380.1</fullName>
    </submittedName>
</protein>
<dbReference type="EMBL" id="AB174039">
    <property type="protein sequence ID" value="BAE91101.1"/>
    <property type="molecule type" value="mRNA"/>
</dbReference>
<accession>I7G8M0</accession>
<proteinExistence type="evidence at transcript level"/>